<dbReference type="Pfam" id="PF01607">
    <property type="entry name" value="CBM_14"/>
    <property type="match status" value="1"/>
</dbReference>
<dbReference type="InterPro" id="IPR003599">
    <property type="entry name" value="Ig_sub"/>
</dbReference>
<dbReference type="SMART" id="SM00409">
    <property type="entry name" value="IG"/>
    <property type="match status" value="1"/>
</dbReference>
<accession>A0A8W8IW43</accession>
<evidence type="ECO:0000313" key="3">
    <source>
        <dbReference type="EnsemblMetazoa" id="G15944.1:cds"/>
    </source>
</evidence>
<sequence>MLWFFFPENIMIDVAFETYKLESSIGSQVSVKCFARNTNSIKSVLIRKIVNPLSTTVANVTLPDMSFHVDGTTVSYSNNSLTLTFTSLTCSDDGQYTCIVIKEDESQIESPAYLLVQIKNPPKHEAVAFILHPDIKENKYDTSNVHTCSGDVGYPSGLGYLSLKITDPITNASFTYDKMTVTEDMKIPLDLPFKFKLSLSSGLSIIIVEDDEPAIVNCTRKKEIKFLLQATRDWNKAKIRCRVVSETNEVNFTSVEKDMYVIPDAVCDGSNGSDIYVPHEKIDHCRTYIRCFNYKPTGQICGPRLCFDHQKKYCDWCTAVACESEMSPTTEEQITTTYSTPVVPEIQCPLLSCNPTSVFEMETGNIVCVLNTSMLYDNITVMKK</sequence>
<dbReference type="SUPFAM" id="SSF57625">
    <property type="entry name" value="Invertebrate chitin-binding proteins"/>
    <property type="match status" value="1"/>
</dbReference>
<dbReference type="InterPro" id="IPR007110">
    <property type="entry name" value="Ig-like_dom"/>
</dbReference>
<keyword evidence="4" id="KW-1185">Reference proteome</keyword>
<proteinExistence type="predicted"/>
<evidence type="ECO:0000259" key="2">
    <source>
        <dbReference type="PROSITE" id="PS50940"/>
    </source>
</evidence>
<organism evidence="3 4">
    <name type="scientific">Magallana gigas</name>
    <name type="common">Pacific oyster</name>
    <name type="synonym">Crassostrea gigas</name>
    <dbReference type="NCBI Taxonomy" id="29159"/>
    <lineage>
        <taxon>Eukaryota</taxon>
        <taxon>Metazoa</taxon>
        <taxon>Spiralia</taxon>
        <taxon>Lophotrochozoa</taxon>
        <taxon>Mollusca</taxon>
        <taxon>Bivalvia</taxon>
        <taxon>Autobranchia</taxon>
        <taxon>Pteriomorphia</taxon>
        <taxon>Ostreida</taxon>
        <taxon>Ostreoidea</taxon>
        <taxon>Ostreidae</taxon>
        <taxon>Magallana</taxon>
    </lineage>
</organism>
<protein>
    <recommendedName>
        <fullName evidence="5">Chitin-binding type-2 domain-containing protein</fullName>
    </recommendedName>
</protein>
<dbReference type="EnsemblMetazoa" id="G15944.1">
    <property type="protein sequence ID" value="G15944.1:cds"/>
    <property type="gene ID" value="G15944"/>
</dbReference>
<evidence type="ECO:0008006" key="5">
    <source>
        <dbReference type="Google" id="ProtNLM"/>
    </source>
</evidence>
<dbReference type="SUPFAM" id="SSF48726">
    <property type="entry name" value="Immunoglobulin"/>
    <property type="match status" value="1"/>
</dbReference>
<dbReference type="Gene3D" id="2.60.40.10">
    <property type="entry name" value="Immunoglobulins"/>
    <property type="match status" value="1"/>
</dbReference>
<evidence type="ECO:0000259" key="1">
    <source>
        <dbReference type="PROSITE" id="PS50835"/>
    </source>
</evidence>
<dbReference type="InterPro" id="IPR036179">
    <property type="entry name" value="Ig-like_dom_sf"/>
</dbReference>
<feature type="domain" description="Chitin-binding type-2" evidence="2">
    <location>
        <begin position="264"/>
        <end position="324"/>
    </location>
</feature>
<reference evidence="3" key="1">
    <citation type="submission" date="2022-08" db="UniProtKB">
        <authorList>
            <consortium name="EnsemblMetazoa"/>
        </authorList>
    </citation>
    <scope>IDENTIFICATION</scope>
    <source>
        <strain evidence="3">05x7-T-G4-1.051#20</strain>
    </source>
</reference>
<name>A0A8W8IW43_MAGGI</name>
<dbReference type="PROSITE" id="PS50835">
    <property type="entry name" value="IG_LIKE"/>
    <property type="match status" value="1"/>
</dbReference>
<feature type="domain" description="Ig-like" evidence="1">
    <location>
        <begin position="7"/>
        <end position="109"/>
    </location>
</feature>
<dbReference type="GO" id="GO:0008061">
    <property type="term" value="F:chitin binding"/>
    <property type="evidence" value="ECO:0007669"/>
    <property type="project" value="InterPro"/>
</dbReference>
<dbReference type="InterPro" id="IPR013783">
    <property type="entry name" value="Ig-like_fold"/>
</dbReference>
<dbReference type="GO" id="GO:0005576">
    <property type="term" value="C:extracellular region"/>
    <property type="evidence" value="ECO:0007669"/>
    <property type="project" value="InterPro"/>
</dbReference>
<dbReference type="Gene3D" id="2.170.140.10">
    <property type="entry name" value="Chitin binding domain"/>
    <property type="match status" value="1"/>
</dbReference>
<dbReference type="AlphaFoldDB" id="A0A8W8IW43"/>
<dbReference type="Proteomes" id="UP000005408">
    <property type="component" value="Unassembled WGS sequence"/>
</dbReference>
<dbReference type="InterPro" id="IPR036508">
    <property type="entry name" value="Chitin-bd_dom_sf"/>
</dbReference>
<dbReference type="InterPro" id="IPR002557">
    <property type="entry name" value="Chitin-bd_dom"/>
</dbReference>
<dbReference type="PROSITE" id="PS50940">
    <property type="entry name" value="CHIT_BIND_II"/>
    <property type="match status" value="1"/>
</dbReference>
<evidence type="ECO:0000313" key="4">
    <source>
        <dbReference type="Proteomes" id="UP000005408"/>
    </source>
</evidence>